<dbReference type="Pfam" id="PF13672">
    <property type="entry name" value="PP2C_2"/>
    <property type="match status" value="1"/>
</dbReference>
<dbReference type="SMART" id="SM00332">
    <property type="entry name" value="PP2Cc"/>
    <property type="match status" value="1"/>
</dbReference>
<dbReference type="InterPro" id="IPR036457">
    <property type="entry name" value="PPM-type-like_dom_sf"/>
</dbReference>
<keyword evidence="1" id="KW-0812">Transmembrane</keyword>
<dbReference type="InterPro" id="IPR000719">
    <property type="entry name" value="Prot_kinase_dom"/>
</dbReference>
<evidence type="ECO:0000259" key="2">
    <source>
        <dbReference type="PROSITE" id="PS50011"/>
    </source>
</evidence>
<name>A0A9X2J4I3_9GAMM</name>
<dbReference type="EMBL" id="JALBWM010000031">
    <property type="protein sequence ID" value="MCO1334572.1"/>
    <property type="molecule type" value="Genomic_DNA"/>
</dbReference>
<keyword evidence="4" id="KW-0808">Transferase</keyword>
<accession>A0A9X2J4I3</accession>
<proteinExistence type="predicted"/>
<keyword evidence="1" id="KW-0472">Membrane</keyword>
<keyword evidence="4" id="KW-0418">Kinase</keyword>
<dbReference type="PANTHER" id="PTHR24361">
    <property type="entry name" value="MITOGEN-ACTIVATED KINASE KINASE KINASE"/>
    <property type="match status" value="1"/>
</dbReference>
<dbReference type="InterPro" id="IPR001932">
    <property type="entry name" value="PPM-type_phosphatase-like_dom"/>
</dbReference>
<evidence type="ECO:0000313" key="4">
    <source>
        <dbReference type="EMBL" id="MCO1334572.1"/>
    </source>
</evidence>
<dbReference type="SMART" id="SM00331">
    <property type="entry name" value="PP2C_SIG"/>
    <property type="match status" value="1"/>
</dbReference>
<dbReference type="SUPFAM" id="SSF81606">
    <property type="entry name" value="PP2C-like"/>
    <property type="match status" value="1"/>
</dbReference>
<reference evidence="4" key="1">
    <citation type="journal article" date="2022" name="Arch. Microbiol.">
        <title>Microbulbifer okhotskensis sp. nov., isolated from a deep bottom sediment of the Okhotsk Sea.</title>
        <authorList>
            <person name="Romanenko L."/>
            <person name="Kurilenko V."/>
            <person name="Otstavnykh N."/>
            <person name="Velansky P."/>
            <person name="Isaeva M."/>
            <person name="Mikhailov V."/>
        </authorList>
    </citation>
    <scope>NUCLEOTIDE SEQUENCE</scope>
    <source>
        <strain evidence="4">OS29</strain>
    </source>
</reference>
<dbReference type="SUPFAM" id="SSF56112">
    <property type="entry name" value="Protein kinase-like (PK-like)"/>
    <property type="match status" value="1"/>
</dbReference>
<dbReference type="Gene3D" id="3.30.200.20">
    <property type="entry name" value="Phosphorylase Kinase, domain 1"/>
    <property type="match status" value="1"/>
</dbReference>
<evidence type="ECO:0000259" key="3">
    <source>
        <dbReference type="PROSITE" id="PS51746"/>
    </source>
</evidence>
<dbReference type="RefSeq" id="WP_252466146.1">
    <property type="nucleotide sequence ID" value="NZ_JALBWM010000031.1"/>
</dbReference>
<sequence>MSETHSGLQAEDTANLEAQAPQLSHGLCTRAGIKPQNEDAALYHWPDSPHLQEYLGAVAALADGVSSAEAGAQASHTATEQFIRDYYKVPDTWSVAHAGQKILASINSKLYRKSHDFPQQEKGFLCTFSALVFKSRTAHYFHIGDSRIYHLRGDTLKCLTRDHSITLAHHQQMLSRALGMDTGLQVDYGQLSLAENDVLLITSDGVHDFIEQDLVRELLADSQISEQEKAETLVRLAEENGSDDNLSALVVKVQALPQTTLDDYSRQLTRLPFPPELEPGMVLDGYQVERELFSSQRSQLYLVRDSATGEILVMKTPSVNYEDDIHYIDRFIQEEWIGLRIRSPQVVRLHRQTHPRTALYYLMEYVQGSTLEQWITDNPFPKPAEAFRILKEIATGLQAFHDQETIHQDLRPANIMIDDDGRVKIIDFGSVYVAGSAEIFRPLVHPEALGTASYSDPHYILGHNSGIRGDIYALATIAYEMFTGELPYGEDIENCRSHADFERLRYRTASQFNPVVPIWFDRALERGCSIDLEQRYSTLTEFMRDLANPNPDYLREDPTEKGDASLFWKVLCGIWVATLLAVAALFSSSG</sequence>
<organism evidence="4 5">
    <name type="scientific">Microbulbifer okhotskensis</name>
    <dbReference type="NCBI Taxonomy" id="2926617"/>
    <lineage>
        <taxon>Bacteria</taxon>
        <taxon>Pseudomonadati</taxon>
        <taxon>Pseudomonadota</taxon>
        <taxon>Gammaproteobacteria</taxon>
        <taxon>Cellvibrionales</taxon>
        <taxon>Microbulbiferaceae</taxon>
        <taxon>Microbulbifer</taxon>
    </lineage>
</organism>
<dbReference type="InterPro" id="IPR011009">
    <property type="entry name" value="Kinase-like_dom_sf"/>
</dbReference>
<dbReference type="Proteomes" id="UP001139028">
    <property type="component" value="Unassembled WGS sequence"/>
</dbReference>
<feature type="domain" description="Protein kinase" evidence="2">
    <location>
        <begin position="286"/>
        <end position="576"/>
    </location>
</feature>
<keyword evidence="5" id="KW-1185">Reference proteome</keyword>
<dbReference type="Gene3D" id="3.60.40.10">
    <property type="entry name" value="PPM-type phosphatase domain"/>
    <property type="match status" value="1"/>
</dbReference>
<dbReference type="CDD" id="cd14014">
    <property type="entry name" value="STKc_PknB_like"/>
    <property type="match status" value="1"/>
</dbReference>
<dbReference type="PROSITE" id="PS50011">
    <property type="entry name" value="PROTEIN_KINASE_DOM"/>
    <property type="match status" value="1"/>
</dbReference>
<feature type="domain" description="PPM-type phosphatase" evidence="3">
    <location>
        <begin position="24"/>
        <end position="253"/>
    </location>
</feature>
<dbReference type="InterPro" id="IPR053235">
    <property type="entry name" value="Ser_Thr_kinase"/>
</dbReference>
<dbReference type="Gene3D" id="1.10.510.10">
    <property type="entry name" value="Transferase(Phosphotransferase) domain 1"/>
    <property type="match status" value="1"/>
</dbReference>
<comment type="caution">
    <text evidence="4">The sequence shown here is derived from an EMBL/GenBank/DDBJ whole genome shotgun (WGS) entry which is preliminary data.</text>
</comment>
<protein>
    <submittedName>
        <fullName evidence="4">Bifunctional protein-serine/threonine kinase/phosphatase</fullName>
    </submittedName>
</protein>
<dbReference type="GO" id="GO:0004674">
    <property type="term" value="F:protein serine/threonine kinase activity"/>
    <property type="evidence" value="ECO:0007669"/>
    <property type="project" value="TreeGrafter"/>
</dbReference>
<dbReference type="PROSITE" id="PS51746">
    <property type="entry name" value="PPM_2"/>
    <property type="match status" value="1"/>
</dbReference>
<dbReference type="CDD" id="cd00143">
    <property type="entry name" value="PP2Cc"/>
    <property type="match status" value="1"/>
</dbReference>
<dbReference type="PANTHER" id="PTHR24361:SF785">
    <property type="entry name" value="DUAL SPECIFICITY MITOGEN-ACTIVATED PROTEIN KINASE KINASE 1"/>
    <property type="match status" value="1"/>
</dbReference>
<dbReference type="GO" id="GO:0005737">
    <property type="term" value="C:cytoplasm"/>
    <property type="evidence" value="ECO:0007669"/>
    <property type="project" value="TreeGrafter"/>
</dbReference>
<evidence type="ECO:0000256" key="1">
    <source>
        <dbReference type="SAM" id="Phobius"/>
    </source>
</evidence>
<dbReference type="GO" id="GO:0005524">
    <property type="term" value="F:ATP binding"/>
    <property type="evidence" value="ECO:0007669"/>
    <property type="project" value="InterPro"/>
</dbReference>
<dbReference type="AlphaFoldDB" id="A0A9X2J4I3"/>
<evidence type="ECO:0000313" key="5">
    <source>
        <dbReference type="Proteomes" id="UP001139028"/>
    </source>
</evidence>
<keyword evidence="1" id="KW-1133">Transmembrane helix</keyword>
<dbReference type="Pfam" id="PF00069">
    <property type="entry name" value="Pkinase"/>
    <property type="match status" value="1"/>
</dbReference>
<feature type="transmembrane region" description="Helical" evidence="1">
    <location>
        <begin position="566"/>
        <end position="586"/>
    </location>
</feature>
<gene>
    <name evidence="4" type="ORF">MO867_09500</name>
</gene>